<feature type="coiled-coil region" evidence="1">
    <location>
        <begin position="96"/>
        <end position="130"/>
    </location>
</feature>
<evidence type="ECO:0000313" key="3">
    <source>
        <dbReference type="Proteomes" id="UP000825729"/>
    </source>
</evidence>
<dbReference type="PANTHER" id="PTHR35761">
    <property type="entry name" value="ATR INTERACTING PROTEIN"/>
    <property type="match status" value="1"/>
</dbReference>
<gene>
    <name evidence="2" type="ORF">H6P81_007320</name>
</gene>
<proteinExistence type="predicted"/>
<dbReference type="GO" id="GO:0006974">
    <property type="term" value="P:DNA damage response"/>
    <property type="evidence" value="ECO:0007669"/>
    <property type="project" value="InterPro"/>
</dbReference>
<dbReference type="InterPro" id="IPR044952">
    <property type="entry name" value="SUV2"/>
</dbReference>
<sequence length="757" mass="85088">MSFEAFEGFDEWDEKFLDQAIRLEEEVISTRSANQATESAPPVACQTVDWNFSFSPPRELSQRPNAVSLPESEWEAVKTWDVSLPSVGWSGKDNEIERLKKELNRVSKQLNHLQQECLEIKKDRDKKDEQLKNAFSQIEAKNVEIDCLKIAHTDYEATIQDNACFQNRGKSTVLDHIDTRAKGASSISCDGENNAKKLLGDVNTSKDLQAQEASAVSELRHRVIVDPVAVTSCNGQPNKELISPITTAFPKCTKARGIQTDFLENDSLLSSKDRLSLPDIVSKKLLEIWEASSGNRSRKDLLSKIIVACAPEFYELFRTMNSSSRINIDSQRDQRFNVSLHEEIQSTESAEAAQGTQLFTLLTESDVVQRSLHILHVLLQHTLSFGTRSTKRDTVVVTHPTKPISSEDANNDSLLHNIKQFHDKEKPIAGTQSAVDQGQESSKSLFASRALGMENMVLERTSYEELFSPEYLLSVFEVMHRVTTLNNEVNTRVEAIMIMNLILMRMNPNSERERFGQVPVFESLTSLLRKEVGILVQMQALRLLFLLLNCPRLLIMFCDEHKDVYLVEGSSDGKRNSAVLKGTTDGILEGLTECLACKGNGVQELKLRRHAITVLAFIASSGKCGFEVLLKLSSSKGRMNFLELIVRVLSSEIGAESVEMESQELSRERTLLVRETLILLNRLASNTVYSTSVLGVLTNSRAMSNLTIDVVDRISRKYRVFLKYDGSNKIRTKESELVELANTFRIRVLNFLGDNSP</sequence>
<keyword evidence="3" id="KW-1185">Reference proteome</keyword>
<evidence type="ECO:0000313" key="2">
    <source>
        <dbReference type="EMBL" id="KAG9454416.1"/>
    </source>
</evidence>
<protein>
    <submittedName>
        <fullName evidence="2">Uncharacterized protein</fullName>
    </submittedName>
</protein>
<organism evidence="2 3">
    <name type="scientific">Aristolochia fimbriata</name>
    <name type="common">White veined hardy Dutchman's pipe vine</name>
    <dbReference type="NCBI Taxonomy" id="158543"/>
    <lineage>
        <taxon>Eukaryota</taxon>
        <taxon>Viridiplantae</taxon>
        <taxon>Streptophyta</taxon>
        <taxon>Embryophyta</taxon>
        <taxon>Tracheophyta</taxon>
        <taxon>Spermatophyta</taxon>
        <taxon>Magnoliopsida</taxon>
        <taxon>Magnoliidae</taxon>
        <taxon>Piperales</taxon>
        <taxon>Aristolochiaceae</taxon>
        <taxon>Aristolochia</taxon>
    </lineage>
</organism>
<comment type="caution">
    <text evidence="2">The sequence shown here is derived from an EMBL/GenBank/DDBJ whole genome shotgun (WGS) entry which is preliminary data.</text>
</comment>
<dbReference type="PANTHER" id="PTHR35761:SF1">
    <property type="entry name" value="PROTEIN SENSITIVE TO UV 2"/>
    <property type="match status" value="1"/>
</dbReference>
<keyword evidence="1" id="KW-0175">Coiled coil</keyword>
<accession>A0AAV7F122</accession>
<name>A0AAV7F122_ARIFI</name>
<dbReference type="EMBL" id="JAINDJ010000003">
    <property type="protein sequence ID" value="KAG9454416.1"/>
    <property type="molecule type" value="Genomic_DNA"/>
</dbReference>
<dbReference type="AlphaFoldDB" id="A0AAV7F122"/>
<reference evidence="2 3" key="1">
    <citation type="submission" date="2021-07" db="EMBL/GenBank/DDBJ databases">
        <title>The Aristolochia fimbriata genome: insights into angiosperm evolution, floral development and chemical biosynthesis.</title>
        <authorList>
            <person name="Jiao Y."/>
        </authorList>
    </citation>
    <scope>NUCLEOTIDE SEQUENCE [LARGE SCALE GENOMIC DNA]</scope>
    <source>
        <strain evidence="2">IBCAS-2021</strain>
        <tissue evidence="2">Leaf</tissue>
    </source>
</reference>
<dbReference type="Proteomes" id="UP000825729">
    <property type="component" value="Unassembled WGS sequence"/>
</dbReference>
<evidence type="ECO:0000256" key="1">
    <source>
        <dbReference type="SAM" id="Coils"/>
    </source>
</evidence>